<evidence type="ECO:0000313" key="3">
    <source>
        <dbReference type="EMBL" id="QKD81155.1"/>
    </source>
</evidence>
<dbReference type="Proteomes" id="UP000505210">
    <property type="component" value="Chromosome"/>
</dbReference>
<accession>A0A6M8BEZ3</accession>
<keyword evidence="4" id="KW-1185">Reference proteome</keyword>
<sequence>MSAWISRLGRVRRSNVVQRAFAGVVLGLGVGVLGATAPALAAESVVVNFGPLSRSFSITEFQTLAETGQPSRKLRWYLNTAGVKPSTVRSLLTQQVPLPLEFADQILNSLPGEFALYQLGQIISPSSKEASLQAMRAAVVLSAADDNRVSMLEILENYPTRELHIDGLGLMRTARDVQNLIAESGGNLEGIARGLENLLPGLFCDCERNAAGGGGNDPASTRNADGGAATYCN</sequence>
<dbReference type="InterPro" id="IPR010802">
    <property type="entry name" value="DUF1400"/>
</dbReference>
<dbReference type="RefSeq" id="WP_172353569.1">
    <property type="nucleotide sequence ID" value="NZ_CP053661.1"/>
</dbReference>
<dbReference type="KEGG" id="theu:HPC62_02280"/>
<evidence type="ECO:0000256" key="1">
    <source>
        <dbReference type="SAM" id="MobiDB-lite"/>
    </source>
</evidence>
<feature type="domain" description="DUF1400" evidence="2">
    <location>
        <begin position="41"/>
        <end position="166"/>
    </location>
</feature>
<proteinExistence type="predicted"/>
<reference evidence="3 4" key="1">
    <citation type="submission" date="2020-05" db="EMBL/GenBank/DDBJ databases">
        <title>Complete genome sequence of of a novel Thermoleptolyngbya strain isolated from hot springs of Ganzi, Sichuan China.</title>
        <authorList>
            <person name="Tang J."/>
            <person name="Daroch M."/>
            <person name="Li L."/>
            <person name="Waleron K."/>
            <person name="Waleron M."/>
            <person name="Waleron M."/>
        </authorList>
    </citation>
    <scope>NUCLEOTIDE SEQUENCE [LARGE SCALE GENOMIC DNA]</scope>
    <source>
        <strain evidence="3 4">PKUAC-SCTA183</strain>
    </source>
</reference>
<dbReference type="Pfam" id="PF07176">
    <property type="entry name" value="DUF1400"/>
    <property type="match status" value="1"/>
</dbReference>
<keyword evidence="3" id="KW-0378">Hydrolase</keyword>
<dbReference type="EMBL" id="CP053661">
    <property type="protein sequence ID" value="QKD81155.1"/>
    <property type="molecule type" value="Genomic_DNA"/>
</dbReference>
<dbReference type="GO" id="GO:0016787">
    <property type="term" value="F:hydrolase activity"/>
    <property type="evidence" value="ECO:0007669"/>
    <property type="project" value="UniProtKB-KW"/>
</dbReference>
<organism evidence="3 4">
    <name type="scientific">Thermoleptolyngbya sichuanensis A183</name>
    <dbReference type="NCBI Taxonomy" id="2737172"/>
    <lineage>
        <taxon>Bacteria</taxon>
        <taxon>Bacillati</taxon>
        <taxon>Cyanobacteriota</taxon>
        <taxon>Cyanophyceae</taxon>
        <taxon>Oculatellales</taxon>
        <taxon>Oculatellaceae</taxon>
        <taxon>Thermoleptolyngbya</taxon>
        <taxon>Thermoleptolyngbya sichuanensis</taxon>
    </lineage>
</organism>
<evidence type="ECO:0000259" key="2">
    <source>
        <dbReference type="Pfam" id="PF07176"/>
    </source>
</evidence>
<protein>
    <submittedName>
        <fullName evidence="3">Alpha/beta hydrolase</fullName>
    </submittedName>
</protein>
<evidence type="ECO:0000313" key="4">
    <source>
        <dbReference type="Proteomes" id="UP000505210"/>
    </source>
</evidence>
<dbReference type="AlphaFoldDB" id="A0A6M8BEZ3"/>
<feature type="region of interest" description="Disordered" evidence="1">
    <location>
        <begin position="213"/>
        <end position="233"/>
    </location>
</feature>
<name>A0A6M8BEZ3_9CYAN</name>
<gene>
    <name evidence="3" type="ORF">HPC62_02280</name>
</gene>